<dbReference type="Proteomes" id="UP000095512">
    <property type="component" value="Unassembled WGS sequence"/>
</dbReference>
<evidence type="ECO:0000313" key="3">
    <source>
        <dbReference type="Proteomes" id="UP000095512"/>
    </source>
</evidence>
<feature type="transmembrane region" description="Helical" evidence="1">
    <location>
        <begin position="351"/>
        <end position="373"/>
    </location>
</feature>
<sequence length="498" mass="54581">MKESGQKYVMEKGIHRVEPWRIVGFSGVNLAVNLYMGLTMYMSYYLNGFVGMAVIFASSFSTVMRLWDGVTDPMVGFVVDKFGYRAGKTRICMTIGGVLLFVNSFFMFRVTHHLPEGGVARGIFFTVFALLFYIGYTFLNVSMHTGNVCLTNDPGQRPFLSVVGTILVRMSRSLVQIYVASLVVKYGKMSSIGVFEDMWLLTAVAASICIAIAFVSIAPKDIPAFTAITKEKQVVKFKDYIRVLKTNKPLQMLIVSAATDKLASSCRISAVSVVVFGIIIGNFQLNGGWSLYTTILGLVMMTLGVGAIGGKLGLKRAMQVGSWGVVIFNTIIMVLFVVADPKTLNLPGYVNGYGQTFTGFTFFTVALFLLSILGEGSQMICTSAIPPMIADINDYEASRSGKYMPGMVATVYTFIDKLISAAAPSLVGIAFAWIGFADKLPDVDTPSTTALFVFGLFFYYGTSVLGALCNTIAMKYYELTPQRMEEVRAKMEQLRHEG</sequence>
<dbReference type="GO" id="GO:0015293">
    <property type="term" value="F:symporter activity"/>
    <property type="evidence" value="ECO:0007669"/>
    <property type="project" value="InterPro"/>
</dbReference>
<feature type="transmembrane region" description="Helical" evidence="1">
    <location>
        <begin position="262"/>
        <end position="283"/>
    </location>
</feature>
<evidence type="ECO:0000313" key="2">
    <source>
        <dbReference type="EMBL" id="CUQ19751.1"/>
    </source>
</evidence>
<organism evidence="2 3">
    <name type="scientific">Enterocloster clostridioformis</name>
    <dbReference type="NCBI Taxonomy" id="1531"/>
    <lineage>
        <taxon>Bacteria</taxon>
        <taxon>Bacillati</taxon>
        <taxon>Bacillota</taxon>
        <taxon>Clostridia</taxon>
        <taxon>Lachnospirales</taxon>
        <taxon>Lachnospiraceae</taxon>
        <taxon>Enterocloster</taxon>
    </lineage>
</organism>
<evidence type="ECO:0000256" key="1">
    <source>
        <dbReference type="SAM" id="Phobius"/>
    </source>
</evidence>
<keyword evidence="1" id="KW-0472">Membrane</keyword>
<feature type="transmembrane region" description="Helical" evidence="1">
    <location>
        <begin position="122"/>
        <end position="139"/>
    </location>
</feature>
<dbReference type="InterPro" id="IPR036259">
    <property type="entry name" value="MFS_trans_sf"/>
</dbReference>
<feature type="transmembrane region" description="Helical" evidence="1">
    <location>
        <begin position="199"/>
        <end position="218"/>
    </location>
</feature>
<dbReference type="PANTHER" id="PTHR11328">
    <property type="entry name" value="MAJOR FACILITATOR SUPERFAMILY DOMAIN-CONTAINING PROTEIN"/>
    <property type="match status" value="1"/>
</dbReference>
<name>A0A174UG92_9FIRM</name>
<dbReference type="PANTHER" id="PTHR11328:SF24">
    <property type="entry name" value="MAJOR FACILITATOR SUPERFAMILY (MFS) PROFILE DOMAIN-CONTAINING PROTEIN"/>
    <property type="match status" value="1"/>
</dbReference>
<dbReference type="GO" id="GO:0008643">
    <property type="term" value="P:carbohydrate transport"/>
    <property type="evidence" value="ECO:0007669"/>
    <property type="project" value="InterPro"/>
</dbReference>
<feature type="transmembrane region" description="Helical" evidence="1">
    <location>
        <begin position="44"/>
        <end position="67"/>
    </location>
</feature>
<feature type="transmembrane region" description="Helical" evidence="1">
    <location>
        <begin position="91"/>
        <end position="110"/>
    </location>
</feature>
<gene>
    <name evidence="2" type="primary">melB_2</name>
    <name evidence="2" type="ORF">ERS852480_05123</name>
</gene>
<dbReference type="AlphaFoldDB" id="A0A174UG92"/>
<feature type="transmembrane region" description="Helical" evidence="1">
    <location>
        <begin position="418"/>
        <end position="437"/>
    </location>
</feature>
<protein>
    <submittedName>
        <fullName evidence="2">Sugar/Na+(H+) simporter</fullName>
    </submittedName>
</protein>
<proteinExistence type="predicted"/>
<feature type="transmembrane region" description="Helical" evidence="1">
    <location>
        <begin position="320"/>
        <end position="339"/>
    </location>
</feature>
<accession>A0A174UG92</accession>
<feature type="transmembrane region" description="Helical" evidence="1">
    <location>
        <begin position="449"/>
        <end position="473"/>
    </location>
</feature>
<reference evidence="2 3" key="1">
    <citation type="submission" date="2015-09" db="EMBL/GenBank/DDBJ databases">
        <authorList>
            <consortium name="Pathogen Informatics"/>
        </authorList>
    </citation>
    <scope>NUCLEOTIDE SEQUENCE [LARGE SCALE GENOMIC DNA]</scope>
    <source>
        <strain evidence="2 3">2789STDY5834865</strain>
    </source>
</reference>
<keyword evidence="1" id="KW-0812">Transmembrane</keyword>
<dbReference type="InterPro" id="IPR039672">
    <property type="entry name" value="MFS_2"/>
</dbReference>
<dbReference type="RefSeq" id="WP_070104046.1">
    <property type="nucleotide sequence ID" value="NZ_JAQDHE010000126.1"/>
</dbReference>
<dbReference type="SUPFAM" id="SSF103473">
    <property type="entry name" value="MFS general substrate transporter"/>
    <property type="match status" value="1"/>
</dbReference>
<dbReference type="GO" id="GO:0005886">
    <property type="term" value="C:plasma membrane"/>
    <property type="evidence" value="ECO:0007669"/>
    <property type="project" value="TreeGrafter"/>
</dbReference>
<keyword evidence="1" id="KW-1133">Transmembrane helix</keyword>
<dbReference type="EMBL" id="CZAB01000110">
    <property type="protein sequence ID" value="CUQ19751.1"/>
    <property type="molecule type" value="Genomic_DNA"/>
</dbReference>
<dbReference type="Pfam" id="PF13347">
    <property type="entry name" value="MFS_2"/>
    <property type="match status" value="1"/>
</dbReference>
<feature type="transmembrane region" description="Helical" evidence="1">
    <location>
        <begin position="289"/>
        <end position="308"/>
    </location>
</feature>